<dbReference type="EMBL" id="VSDQ01000461">
    <property type="protein sequence ID" value="TYA82188.1"/>
    <property type="molecule type" value="Genomic_DNA"/>
</dbReference>
<name>A0A5D0IG42_9FLAO</name>
<dbReference type="Gene3D" id="1.10.10.410">
    <property type="match status" value="1"/>
</dbReference>
<dbReference type="InterPro" id="IPR023168">
    <property type="entry name" value="GatB_Yqey_C_2"/>
</dbReference>
<dbReference type="Proteomes" id="UP000323930">
    <property type="component" value="Unassembled WGS sequence"/>
</dbReference>
<reference evidence="1 2" key="1">
    <citation type="submission" date="2019-08" db="EMBL/GenBank/DDBJ databases">
        <title>Seonamhaeicola sediminis sp. nov., isolated from marine sediment.</title>
        <authorList>
            <person name="Cao W.R."/>
        </authorList>
    </citation>
    <scope>NUCLEOTIDE SEQUENCE [LARGE SCALE GENOMIC DNA]</scope>
    <source>
        <strain evidence="1 2">B011</strain>
    </source>
</reference>
<keyword evidence="2" id="KW-1185">Reference proteome</keyword>
<organism evidence="1 2">
    <name type="scientific">Seonamhaeicola marinus</name>
    <dbReference type="NCBI Taxonomy" id="1912246"/>
    <lineage>
        <taxon>Bacteria</taxon>
        <taxon>Pseudomonadati</taxon>
        <taxon>Bacteroidota</taxon>
        <taxon>Flavobacteriia</taxon>
        <taxon>Flavobacteriales</taxon>
        <taxon>Flavobacteriaceae</taxon>
    </lineage>
</organism>
<sequence>GVVSKELAGQADGKTISNIVKAKLA</sequence>
<dbReference type="AlphaFoldDB" id="A0A5D0IG42"/>
<gene>
    <name evidence="1" type="ORF">FUA24_07725</name>
</gene>
<protein>
    <submittedName>
        <fullName evidence="1">GatB/YqeY domain-containing protein</fullName>
    </submittedName>
</protein>
<evidence type="ECO:0000313" key="1">
    <source>
        <dbReference type="EMBL" id="TYA82188.1"/>
    </source>
</evidence>
<accession>A0A5D0IG42</accession>
<feature type="non-terminal residue" evidence="1">
    <location>
        <position position="1"/>
    </location>
</feature>
<comment type="caution">
    <text evidence="1">The sequence shown here is derived from an EMBL/GenBank/DDBJ whole genome shotgun (WGS) entry which is preliminary data.</text>
</comment>
<evidence type="ECO:0000313" key="2">
    <source>
        <dbReference type="Proteomes" id="UP000323930"/>
    </source>
</evidence>
<proteinExistence type="predicted"/>